<dbReference type="PANTHER" id="PTHR34069:SF2">
    <property type="entry name" value="BETA-KETOACYL-[ACYL-CARRIER-PROTEIN] SYNTHASE III"/>
    <property type="match status" value="1"/>
</dbReference>
<dbReference type="NCBIfam" id="TIGR00747">
    <property type="entry name" value="fabH"/>
    <property type="match status" value="1"/>
</dbReference>
<dbReference type="Pfam" id="PF08545">
    <property type="entry name" value="ACP_syn_III"/>
    <property type="match status" value="1"/>
</dbReference>
<dbReference type="Gene3D" id="3.40.47.10">
    <property type="match status" value="2"/>
</dbReference>
<dbReference type="InterPro" id="IPR004655">
    <property type="entry name" value="FabH"/>
</dbReference>
<dbReference type="RefSeq" id="WP_337718831.1">
    <property type="nucleotide sequence ID" value="NZ_JBBEGL010000015.1"/>
</dbReference>
<evidence type="ECO:0000259" key="11">
    <source>
        <dbReference type="Pfam" id="PF08545"/>
    </source>
</evidence>
<name>A0ABU8NFJ9_9PSEU</name>
<keyword evidence="5 12" id="KW-0808">Transferase</keyword>
<evidence type="ECO:0000313" key="13">
    <source>
        <dbReference type="Proteomes" id="UP001370100"/>
    </source>
</evidence>
<evidence type="ECO:0000256" key="9">
    <source>
        <dbReference type="ARBA" id="ARBA00023315"/>
    </source>
</evidence>
<keyword evidence="13" id="KW-1185">Reference proteome</keyword>
<evidence type="ECO:0000256" key="7">
    <source>
        <dbReference type="ARBA" id="ARBA00023098"/>
    </source>
</evidence>
<keyword evidence="6" id="KW-0276">Fatty acid metabolism</keyword>
<evidence type="ECO:0000313" key="12">
    <source>
        <dbReference type="EMBL" id="MEJ2890632.1"/>
    </source>
</evidence>
<dbReference type="NCBIfam" id="NF006829">
    <property type="entry name" value="PRK09352.1"/>
    <property type="match status" value="1"/>
</dbReference>
<keyword evidence="8" id="KW-0275">Fatty acid biosynthesis</keyword>
<dbReference type="PANTHER" id="PTHR34069">
    <property type="entry name" value="3-OXOACYL-[ACYL-CARRIER-PROTEIN] SYNTHASE 3"/>
    <property type="match status" value="1"/>
</dbReference>
<reference evidence="12 13" key="1">
    <citation type="submission" date="2024-03" db="EMBL/GenBank/DDBJ databases">
        <title>Actinomycetospora sp. OC33-EN06, a novel actinomycete isolated from wild orchid (Aerides multiflora).</title>
        <authorList>
            <person name="Suriyachadkun C."/>
        </authorList>
    </citation>
    <scope>NUCLEOTIDE SEQUENCE [LARGE SCALE GENOMIC DNA]</scope>
    <source>
        <strain evidence="12 13">OC33-EN06</strain>
    </source>
</reference>
<keyword evidence="7" id="KW-0443">Lipid metabolism</keyword>
<proteinExistence type="inferred from homology"/>
<feature type="domain" description="Beta-ketoacyl-[acyl-carrier-protein] synthase III N-terminal" evidence="11">
    <location>
        <begin position="113"/>
        <end position="190"/>
    </location>
</feature>
<dbReference type="Pfam" id="PF08541">
    <property type="entry name" value="ACP_syn_III_C"/>
    <property type="match status" value="1"/>
</dbReference>
<evidence type="ECO:0000256" key="6">
    <source>
        <dbReference type="ARBA" id="ARBA00022832"/>
    </source>
</evidence>
<evidence type="ECO:0000256" key="2">
    <source>
        <dbReference type="ARBA" id="ARBA00008642"/>
    </source>
</evidence>
<keyword evidence="4" id="KW-0444">Lipid biosynthesis</keyword>
<comment type="caution">
    <text evidence="12">The sequence shown here is derived from an EMBL/GenBank/DDBJ whole genome shotgun (WGS) entry which is preliminary data.</text>
</comment>
<dbReference type="Proteomes" id="UP001370100">
    <property type="component" value="Unassembled WGS sequence"/>
</dbReference>
<keyword evidence="9 12" id="KW-0012">Acyltransferase</keyword>
<dbReference type="InterPro" id="IPR013751">
    <property type="entry name" value="ACP_syn_III_N"/>
</dbReference>
<dbReference type="InterPro" id="IPR013747">
    <property type="entry name" value="ACP_syn_III_C"/>
</dbReference>
<evidence type="ECO:0000256" key="1">
    <source>
        <dbReference type="ARBA" id="ARBA00005189"/>
    </source>
</evidence>
<evidence type="ECO:0000256" key="8">
    <source>
        <dbReference type="ARBA" id="ARBA00023160"/>
    </source>
</evidence>
<protein>
    <submittedName>
        <fullName evidence="12">Beta-ketoacyl-ACP synthase 3</fullName>
        <ecNumber evidence="12">2.3.1.180</ecNumber>
    </submittedName>
</protein>
<sequence length="347" mass="35411">MISRNTVHGAAMLGLGAYRPRREVDNVEVCRRLDVDPEWVLARSGIRSRRFAGEDESLVAMSSAAGRDALAAAGVDAGAVDVVLVATMSHTATSPQVATRVAHAVGAVHGAAMDVGAACAGFCYSLELAASLIASGTAEHVLVVGVERMSDIVDPADRSTAFIFGDGAGAVVVGRSDEPGIGPVAWGADGSQADLIVQEPTWKDVTPGEFPGLRMQGPTVFRWATSRMVPLAQEALERAGVKAEQLGAFVPHQANARITDALVRALALPEHVAVADNVVDTGNTSAASVPLAMHGLLAAGRAAPGDGALLMGFGAGLTFAAQVVRLPAVLAPPASPPSGRRAPSLAS</sequence>
<organism evidence="12 13">
    <name type="scientific">Actinomycetospora aeridis</name>
    <dbReference type="NCBI Taxonomy" id="3129231"/>
    <lineage>
        <taxon>Bacteria</taxon>
        <taxon>Bacillati</taxon>
        <taxon>Actinomycetota</taxon>
        <taxon>Actinomycetes</taxon>
        <taxon>Pseudonocardiales</taxon>
        <taxon>Pseudonocardiaceae</taxon>
        <taxon>Actinomycetospora</taxon>
    </lineage>
</organism>
<dbReference type="EC" id="2.3.1.180" evidence="12"/>
<keyword evidence="3" id="KW-0963">Cytoplasm</keyword>
<comment type="pathway">
    <text evidence="1">Lipid metabolism.</text>
</comment>
<dbReference type="EMBL" id="JBBEGL010000015">
    <property type="protein sequence ID" value="MEJ2890632.1"/>
    <property type="molecule type" value="Genomic_DNA"/>
</dbReference>
<accession>A0ABU8NFJ9</accession>
<comment type="similarity">
    <text evidence="2">Belongs to the thiolase-like superfamily. FabH family.</text>
</comment>
<evidence type="ECO:0000256" key="5">
    <source>
        <dbReference type="ARBA" id="ARBA00022679"/>
    </source>
</evidence>
<evidence type="ECO:0000259" key="10">
    <source>
        <dbReference type="Pfam" id="PF08541"/>
    </source>
</evidence>
<feature type="domain" description="Beta-ketoacyl-[acyl-carrier-protein] synthase III C-terminal" evidence="10">
    <location>
        <begin position="236"/>
        <end position="325"/>
    </location>
</feature>
<evidence type="ECO:0000256" key="3">
    <source>
        <dbReference type="ARBA" id="ARBA00022490"/>
    </source>
</evidence>
<gene>
    <name evidence="12" type="ORF">WCD41_29525</name>
</gene>
<evidence type="ECO:0000256" key="4">
    <source>
        <dbReference type="ARBA" id="ARBA00022516"/>
    </source>
</evidence>
<dbReference type="SUPFAM" id="SSF53901">
    <property type="entry name" value="Thiolase-like"/>
    <property type="match status" value="1"/>
</dbReference>
<dbReference type="InterPro" id="IPR016039">
    <property type="entry name" value="Thiolase-like"/>
</dbReference>
<dbReference type="GO" id="GO:0033818">
    <property type="term" value="F:beta-ketoacyl-acyl-carrier-protein synthase III activity"/>
    <property type="evidence" value="ECO:0007669"/>
    <property type="project" value="UniProtKB-EC"/>
</dbReference>
<dbReference type="CDD" id="cd00830">
    <property type="entry name" value="KAS_III"/>
    <property type="match status" value="1"/>
</dbReference>